<dbReference type="PANTHER" id="PTHR43422">
    <property type="entry name" value="THIAMINE THIAZOLE SYNTHASE"/>
    <property type="match status" value="1"/>
</dbReference>
<sequence>MPSDSGRGPAGGRAVVIGGSLTGMLAAAALATTMAEVTVVERYAVPDGPEPRQGVPQARHAHLLWSGGIRAVEQLLPGVTERLLAAGARRIAVPADLVMLTSGGWLTRFPEHQFFLSCSRDLLDWVLRDLTAARPAVRVLPATSALRPHGTAARISGVVVGGAGVGGGAERVLEADLVVDASGRASATPRWLEALGLPAVRTQVVDSGLGYATRLFRAPAGTEDFPVVNIQADPRQPVPGLNGTLLPIEGGRWVVTLSGTRGGRPTADPGSFEAFARGLRHPVIGELIARAEPLTDVTLSHSTVNQRRLYEKMPAWPEGLVVVGDALATYNPLYGHGMSVAAHHALALRDETRRRPGPGLARRVQTAAARALTAAWTMASSQDLRYPGAEGEPPGPAEAVMSRYTDRVMFTATHRAAVGRALFDVMSLSSPQNALVRPDVLASALAPVRFVPLPRPPFTAAELDALSDPPARP</sequence>
<dbReference type="EC" id="1.-.-.-" evidence="1"/>
<dbReference type="Gene3D" id="3.50.50.60">
    <property type="entry name" value="FAD/NAD(P)-binding domain"/>
    <property type="match status" value="1"/>
</dbReference>
<organism evidence="1 2">
    <name type="scientific">Streptomyces polygonati</name>
    <dbReference type="NCBI Taxonomy" id="1617087"/>
    <lineage>
        <taxon>Bacteria</taxon>
        <taxon>Bacillati</taxon>
        <taxon>Actinomycetota</taxon>
        <taxon>Actinomycetes</taxon>
        <taxon>Kitasatosporales</taxon>
        <taxon>Streptomycetaceae</taxon>
        <taxon>Streptomyces</taxon>
    </lineage>
</organism>
<dbReference type="Pfam" id="PF12831">
    <property type="entry name" value="FAD_oxidored"/>
    <property type="match status" value="1"/>
</dbReference>
<keyword evidence="1" id="KW-0560">Oxidoreductase</keyword>
<name>A0ABV8HVT3_9ACTN</name>
<evidence type="ECO:0000313" key="2">
    <source>
        <dbReference type="Proteomes" id="UP001595765"/>
    </source>
</evidence>
<proteinExistence type="predicted"/>
<dbReference type="RefSeq" id="WP_386432274.1">
    <property type="nucleotide sequence ID" value="NZ_JBHSBB010000014.1"/>
</dbReference>
<accession>A0ABV8HVT3</accession>
<dbReference type="PANTHER" id="PTHR43422:SF3">
    <property type="entry name" value="THIAMINE THIAZOLE SYNTHASE"/>
    <property type="match status" value="1"/>
</dbReference>
<evidence type="ECO:0000313" key="1">
    <source>
        <dbReference type="EMBL" id="MFC4034334.1"/>
    </source>
</evidence>
<dbReference type="GO" id="GO:0016491">
    <property type="term" value="F:oxidoreductase activity"/>
    <property type="evidence" value="ECO:0007669"/>
    <property type="project" value="UniProtKB-KW"/>
</dbReference>
<dbReference type="Proteomes" id="UP001595765">
    <property type="component" value="Unassembled WGS sequence"/>
</dbReference>
<reference evidence="2" key="1">
    <citation type="journal article" date="2019" name="Int. J. Syst. Evol. Microbiol.">
        <title>The Global Catalogue of Microorganisms (GCM) 10K type strain sequencing project: providing services to taxonomists for standard genome sequencing and annotation.</title>
        <authorList>
            <consortium name="The Broad Institute Genomics Platform"/>
            <consortium name="The Broad Institute Genome Sequencing Center for Infectious Disease"/>
            <person name="Wu L."/>
            <person name="Ma J."/>
        </authorList>
    </citation>
    <scope>NUCLEOTIDE SEQUENCE [LARGE SCALE GENOMIC DNA]</scope>
    <source>
        <strain evidence="2">CGMCC 4.7237</strain>
    </source>
</reference>
<dbReference type="EMBL" id="JBHSBB010000014">
    <property type="protein sequence ID" value="MFC4034334.1"/>
    <property type="molecule type" value="Genomic_DNA"/>
</dbReference>
<protein>
    <submittedName>
        <fullName evidence="1">NAD(P)/FAD-dependent oxidoreductase</fullName>
        <ecNumber evidence="1">1.-.-.-</ecNumber>
    </submittedName>
</protein>
<dbReference type="Gene3D" id="3.30.9.100">
    <property type="match status" value="1"/>
</dbReference>
<dbReference type="SUPFAM" id="SSF51905">
    <property type="entry name" value="FAD/NAD(P)-binding domain"/>
    <property type="match status" value="1"/>
</dbReference>
<keyword evidence="2" id="KW-1185">Reference proteome</keyword>
<gene>
    <name evidence="1" type="ORF">ACFO3J_23065</name>
</gene>
<comment type="caution">
    <text evidence="1">The sequence shown here is derived from an EMBL/GenBank/DDBJ whole genome shotgun (WGS) entry which is preliminary data.</text>
</comment>
<dbReference type="InterPro" id="IPR036188">
    <property type="entry name" value="FAD/NAD-bd_sf"/>
</dbReference>